<feature type="domain" description="Coenzyme PQQ synthesis protein F-like C-terminal lobe" evidence="11">
    <location>
        <begin position="786"/>
        <end position="877"/>
    </location>
</feature>
<dbReference type="Pfam" id="PF05193">
    <property type="entry name" value="Peptidase_M16_C"/>
    <property type="match status" value="1"/>
</dbReference>
<evidence type="ECO:0000256" key="5">
    <source>
        <dbReference type="ARBA" id="ARBA00022833"/>
    </source>
</evidence>
<feature type="domain" description="Peptidase M16 middle/third" evidence="10">
    <location>
        <begin position="400"/>
        <end position="666"/>
    </location>
</feature>
<dbReference type="InterPro" id="IPR007863">
    <property type="entry name" value="Peptidase_M16_C"/>
</dbReference>
<evidence type="ECO:0000259" key="9">
    <source>
        <dbReference type="Pfam" id="PF05193"/>
    </source>
</evidence>
<evidence type="ECO:0000256" key="3">
    <source>
        <dbReference type="ARBA" id="ARBA00022723"/>
    </source>
</evidence>
<dbReference type="MEROPS" id="M16.A02"/>
<evidence type="ECO:0000256" key="2">
    <source>
        <dbReference type="ARBA" id="ARBA00022670"/>
    </source>
</evidence>
<feature type="domain" description="Peptidase M16 C-terminal" evidence="9">
    <location>
        <begin position="201"/>
        <end position="363"/>
    </location>
</feature>
<feature type="region of interest" description="Disordered" evidence="7">
    <location>
        <begin position="937"/>
        <end position="975"/>
    </location>
</feature>
<protein>
    <recommendedName>
        <fullName evidence="14">Peptidase M16 N-terminal domain-containing protein</fullName>
    </recommendedName>
</protein>
<keyword evidence="4" id="KW-0378">Hydrolase</keyword>
<dbReference type="AlphaFoldDB" id="E1ZF51"/>
<dbReference type="EMBL" id="GL433844">
    <property type="protein sequence ID" value="EFN55439.1"/>
    <property type="molecule type" value="Genomic_DNA"/>
</dbReference>
<dbReference type="SUPFAM" id="SSF63411">
    <property type="entry name" value="LuxS/MPP-like metallohydrolase"/>
    <property type="match status" value="5"/>
</dbReference>
<keyword evidence="13" id="KW-1185">Reference proteome</keyword>
<dbReference type="InterPro" id="IPR011249">
    <property type="entry name" value="Metalloenz_LuxS/M16"/>
</dbReference>
<evidence type="ECO:0008006" key="14">
    <source>
        <dbReference type="Google" id="ProtNLM"/>
    </source>
</evidence>
<keyword evidence="6" id="KW-0482">Metalloprotease</keyword>
<feature type="domain" description="Peptidase M16 N-terminal" evidence="8">
    <location>
        <begin position="37"/>
        <end position="173"/>
    </location>
</feature>
<dbReference type="FunFam" id="3.30.830.10:FF:000004">
    <property type="entry name" value="Putative insulin-degrading enzyme"/>
    <property type="match status" value="1"/>
</dbReference>
<dbReference type="GeneID" id="17355014"/>
<dbReference type="eggNOG" id="KOG0959">
    <property type="taxonomic scope" value="Eukaryota"/>
</dbReference>
<dbReference type="GO" id="GO:0005739">
    <property type="term" value="C:mitochondrion"/>
    <property type="evidence" value="ECO:0007669"/>
    <property type="project" value="TreeGrafter"/>
</dbReference>
<dbReference type="GO" id="GO:0051603">
    <property type="term" value="P:proteolysis involved in protein catabolic process"/>
    <property type="evidence" value="ECO:0007669"/>
    <property type="project" value="TreeGrafter"/>
</dbReference>
<dbReference type="GO" id="GO:0046872">
    <property type="term" value="F:metal ion binding"/>
    <property type="evidence" value="ECO:0007669"/>
    <property type="project" value="UniProtKB-KW"/>
</dbReference>
<comment type="similarity">
    <text evidence="1">Belongs to the peptidase M16 family.</text>
</comment>
<proteinExistence type="inferred from homology"/>
<dbReference type="PANTHER" id="PTHR43690:SF18">
    <property type="entry name" value="INSULIN-DEGRADING ENZYME-RELATED"/>
    <property type="match status" value="1"/>
</dbReference>
<dbReference type="OMA" id="WIFDEMK"/>
<reference evidence="12 13" key="1">
    <citation type="journal article" date="2010" name="Plant Cell">
        <title>The Chlorella variabilis NC64A genome reveals adaptation to photosymbiosis, coevolution with viruses, and cryptic sex.</title>
        <authorList>
            <person name="Blanc G."/>
            <person name="Duncan G."/>
            <person name="Agarkova I."/>
            <person name="Borodovsky M."/>
            <person name="Gurnon J."/>
            <person name="Kuo A."/>
            <person name="Lindquist E."/>
            <person name="Lucas S."/>
            <person name="Pangilinan J."/>
            <person name="Polle J."/>
            <person name="Salamov A."/>
            <person name="Terry A."/>
            <person name="Yamada T."/>
            <person name="Dunigan D.D."/>
            <person name="Grigoriev I.V."/>
            <person name="Claverie J.M."/>
            <person name="Van Etten J.L."/>
        </authorList>
    </citation>
    <scope>NUCLEOTIDE SEQUENCE [LARGE SCALE GENOMIC DNA]</scope>
    <source>
        <strain evidence="12 13">NC64A</strain>
    </source>
</reference>
<dbReference type="GO" id="GO:0043171">
    <property type="term" value="P:peptide catabolic process"/>
    <property type="evidence" value="ECO:0007669"/>
    <property type="project" value="TreeGrafter"/>
</dbReference>
<dbReference type="STRING" id="554065.E1ZF51"/>
<keyword evidence="5" id="KW-0862">Zinc</keyword>
<dbReference type="OrthoDB" id="952271at2759"/>
<gene>
    <name evidence="12" type="ORF">CHLNCDRAFT_35384</name>
</gene>
<dbReference type="RefSeq" id="XP_005847541.1">
    <property type="nucleotide sequence ID" value="XM_005847479.1"/>
</dbReference>
<accession>E1ZF51</accession>
<dbReference type="GO" id="GO:0005829">
    <property type="term" value="C:cytosol"/>
    <property type="evidence" value="ECO:0007669"/>
    <property type="project" value="TreeGrafter"/>
</dbReference>
<evidence type="ECO:0000313" key="12">
    <source>
        <dbReference type="EMBL" id="EFN55439.1"/>
    </source>
</evidence>
<name>E1ZF51_CHLVA</name>
<dbReference type="GO" id="GO:0004222">
    <property type="term" value="F:metalloendopeptidase activity"/>
    <property type="evidence" value="ECO:0007669"/>
    <property type="project" value="TreeGrafter"/>
</dbReference>
<dbReference type="Gene3D" id="3.30.830.10">
    <property type="entry name" value="Metalloenzyme, LuxS/M16 peptidase-like"/>
    <property type="match status" value="4"/>
</dbReference>
<dbReference type="InterPro" id="IPR032632">
    <property type="entry name" value="Peptidase_M16_M"/>
</dbReference>
<dbReference type="InterPro" id="IPR050626">
    <property type="entry name" value="Peptidase_M16"/>
</dbReference>
<evidence type="ECO:0000256" key="1">
    <source>
        <dbReference type="ARBA" id="ARBA00007261"/>
    </source>
</evidence>
<evidence type="ECO:0000313" key="13">
    <source>
        <dbReference type="Proteomes" id="UP000008141"/>
    </source>
</evidence>
<organism evidence="13">
    <name type="scientific">Chlorella variabilis</name>
    <name type="common">Green alga</name>
    <dbReference type="NCBI Taxonomy" id="554065"/>
    <lineage>
        <taxon>Eukaryota</taxon>
        <taxon>Viridiplantae</taxon>
        <taxon>Chlorophyta</taxon>
        <taxon>core chlorophytes</taxon>
        <taxon>Trebouxiophyceae</taxon>
        <taxon>Chlorellales</taxon>
        <taxon>Chlorellaceae</taxon>
        <taxon>Chlorella clade</taxon>
        <taxon>Chlorella</taxon>
    </lineage>
</organism>
<evidence type="ECO:0000256" key="4">
    <source>
        <dbReference type="ARBA" id="ARBA00022801"/>
    </source>
</evidence>
<evidence type="ECO:0000256" key="7">
    <source>
        <dbReference type="SAM" id="MobiDB-lite"/>
    </source>
</evidence>
<sequence length="995" mass="108776">MADHHASELPQSPGSITLPIIDDHEYRLITLGNGLRALLVHDATAEKGAAACDVRVGSLSDPDDVPGLAHFTEHMLFYSSHKYPEEDEYSKFIAEHGGHTNAYTAAESTNYHFDCNWDALEPALDRFAQFFISPLISADGVDREANAVDSEHGKNLNSDPWRKLQLWKAVANPAHPFSRFSTGSFDTLITQPKQAGTDPHERVRRFHQEHYSAGLMRLVVVSRHTLDELESLVRDKFAAVPDGGLAPPTFSPDAVAPDQGGLLIRMVPQRDGHSLELQASLGGRARAAGWWGEWPTVAEQQHYRQAPSHYVSHLLGHEGEGSAFALLKARGWATGLVAGEAGTSYSGRSFFMCRIDLTDEGHLARGAGRGSSSVFRWASGLPAGEKRRGCSTTLPADMRFNYRDKQPPYSYASSLSQAMQVYSDADLLLGAYSVPLEYDPDLIRQVVADLTPDKARVLWSSKSLEASSRTLLLRCWWLWQGRCCCMLQLSEWREEAPLPELHLPRPNPYIPKQFGLVEDGAPHPALIHATPMVRLWHKPDPSFKVPKASYVSPEAAVLTQLFAKLLNDYLSEVTYDADLAGLHYGVRATTAGLLLSVYGYSDTLATLAQTVLGKVLGFQVLPDRFQVVKEKAAKDFHNMRYDQPYQYALYCLGVACEERRWHVADYEAALPGLAAQQLEAFYPRLLSRCEAELLAGGNMSAAAATQFAQGLERQLRDRWGLVCSACCTAAVLLPAQRVVRLPRGRPALLAQPGPNPANDNSAVAVSFQVGPDDMRRNALAELVTAIGKRDAFHQLRTVEQLGWVRAWLPAVPAVPAVVGSTAHAAAYLEQRIEAFLPMLAARLADMPAPEFSQHVEELAKSKAERPKRLREAAARDWSEVEQGSLRFDRIDAEVAALRALSQLEVVAFYREHVLEVGSRRKLSVHMEGSRAAEAGAAGSAAPAAEGSGGGATADLAAADAPGEVPAGAGPEGPAVERIGDLAAWKRRQQLYGSLK</sequence>
<dbReference type="PANTHER" id="PTHR43690">
    <property type="entry name" value="NARDILYSIN"/>
    <property type="match status" value="1"/>
</dbReference>
<dbReference type="KEGG" id="cvr:CHLNCDRAFT_35384"/>
<dbReference type="Proteomes" id="UP000008141">
    <property type="component" value="Unassembled WGS sequence"/>
</dbReference>
<feature type="compositionally biased region" description="Low complexity" evidence="7">
    <location>
        <begin position="952"/>
        <end position="975"/>
    </location>
</feature>
<dbReference type="Pfam" id="PF16187">
    <property type="entry name" value="Peptidase_M16_M"/>
    <property type="match status" value="1"/>
</dbReference>
<evidence type="ECO:0000256" key="6">
    <source>
        <dbReference type="ARBA" id="ARBA00023049"/>
    </source>
</evidence>
<keyword evidence="2" id="KW-0645">Protease</keyword>
<keyword evidence="3" id="KW-0479">Metal-binding</keyword>
<dbReference type="InterPro" id="IPR054734">
    <property type="entry name" value="PqqF-like_C_4"/>
</dbReference>
<dbReference type="InParanoid" id="E1ZF51"/>
<dbReference type="InterPro" id="IPR011765">
    <property type="entry name" value="Pept_M16_N"/>
</dbReference>
<evidence type="ECO:0000259" key="10">
    <source>
        <dbReference type="Pfam" id="PF16187"/>
    </source>
</evidence>
<evidence type="ECO:0000259" key="8">
    <source>
        <dbReference type="Pfam" id="PF00675"/>
    </source>
</evidence>
<dbReference type="Pfam" id="PF22456">
    <property type="entry name" value="PqqF-like_C_4"/>
    <property type="match status" value="1"/>
</dbReference>
<dbReference type="Pfam" id="PF00675">
    <property type="entry name" value="Peptidase_M16"/>
    <property type="match status" value="1"/>
</dbReference>
<dbReference type="FunCoup" id="E1ZF51">
    <property type="interactions" value="1784"/>
</dbReference>
<evidence type="ECO:0000259" key="11">
    <source>
        <dbReference type="Pfam" id="PF22456"/>
    </source>
</evidence>